<evidence type="ECO:0000256" key="3">
    <source>
        <dbReference type="ARBA" id="ARBA00014638"/>
    </source>
</evidence>
<dbReference type="Pfam" id="PF10356">
    <property type="entry name" value="RRG7"/>
    <property type="match status" value="1"/>
</dbReference>
<dbReference type="EMBL" id="ML004446">
    <property type="protein sequence ID" value="RKP31126.1"/>
    <property type="molecule type" value="Genomic_DNA"/>
</dbReference>
<gene>
    <name evidence="5" type="ORF">METBISCDRAFT_26836</name>
</gene>
<protein>
    <recommendedName>
        <fullName evidence="3">Required for respiratory growth protein 7, mitochondrial</fullName>
    </recommendedName>
</protein>
<evidence type="ECO:0000313" key="6">
    <source>
        <dbReference type="Proteomes" id="UP000268321"/>
    </source>
</evidence>
<dbReference type="Proteomes" id="UP000268321">
    <property type="component" value="Unassembled WGS sequence"/>
</dbReference>
<sequence>MLRSSYLARAYSTLKAQSCQEYLTHCQKATISLSSRVFQGTFYEFQAKEALERHLHLSGLARVGGAGDNGIDLLGRWDLRCFQNPSSSADSPAQMPCDASGEVPVLIQCKNHATKIKPSVIRELAGVHEYHVNGSLKSVVPTFMFLVSPLALTKRAQVQMDTSQVPLIHVRISPMTRETSVRAEDAFLVLNWRNYTFGPAYMNNTARTLLLGLLVEKHHVFARGQPLD</sequence>
<comment type="similarity">
    <text evidence="2">Belongs to the RRG7 family.</text>
</comment>
<accession>A0A4P9ZDU0</accession>
<proteinExistence type="inferred from homology"/>
<comment type="subcellular location">
    <subcellularLocation>
        <location evidence="1">Mitochondrion</location>
    </subcellularLocation>
</comment>
<dbReference type="PANTHER" id="PTHR28133:SF1">
    <property type="entry name" value="REQUIRED FOR RESPIRATORY GROWTH PROTEIN 7, MITOCHONDRIAL"/>
    <property type="match status" value="1"/>
</dbReference>
<organism evidence="5 6">
    <name type="scientific">Metschnikowia bicuspidata</name>
    <dbReference type="NCBI Taxonomy" id="27322"/>
    <lineage>
        <taxon>Eukaryota</taxon>
        <taxon>Fungi</taxon>
        <taxon>Dikarya</taxon>
        <taxon>Ascomycota</taxon>
        <taxon>Saccharomycotina</taxon>
        <taxon>Pichiomycetes</taxon>
        <taxon>Metschnikowiaceae</taxon>
        <taxon>Metschnikowia</taxon>
    </lineage>
</organism>
<keyword evidence="6" id="KW-1185">Reference proteome</keyword>
<dbReference type="PANTHER" id="PTHR28133">
    <property type="entry name" value="REQUIRED FOR RESPIRATORY GROWTH PROTEIN 7, MITOCHONDRIAL"/>
    <property type="match status" value="1"/>
</dbReference>
<evidence type="ECO:0000256" key="1">
    <source>
        <dbReference type="ARBA" id="ARBA00004173"/>
    </source>
</evidence>
<dbReference type="AlphaFoldDB" id="A0A4P9ZDU0"/>
<dbReference type="InterPro" id="IPR018828">
    <property type="entry name" value="RRG7"/>
</dbReference>
<dbReference type="OrthoDB" id="20734at2759"/>
<name>A0A4P9ZDU0_9ASCO</name>
<evidence type="ECO:0000313" key="5">
    <source>
        <dbReference type="EMBL" id="RKP31126.1"/>
    </source>
</evidence>
<dbReference type="GO" id="GO:0005739">
    <property type="term" value="C:mitochondrion"/>
    <property type="evidence" value="ECO:0007669"/>
    <property type="project" value="UniProtKB-SubCell"/>
</dbReference>
<keyword evidence="4" id="KW-0496">Mitochondrion</keyword>
<reference evidence="6" key="1">
    <citation type="journal article" date="2018" name="Nat. Microbiol.">
        <title>Leveraging single-cell genomics to expand the fungal tree of life.</title>
        <authorList>
            <person name="Ahrendt S.R."/>
            <person name="Quandt C.A."/>
            <person name="Ciobanu D."/>
            <person name="Clum A."/>
            <person name="Salamov A."/>
            <person name="Andreopoulos B."/>
            <person name="Cheng J.F."/>
            <person name="Woyke T."/>
            <person name="Pelin A."/>
            <person name="Henrissat B."/>
            <person name="Reynolds N.K."/>
            <person name="Benny G.L."/>
            <person name="Smith M.E."/>
            <person name="James T.Y."/>
            <person name="Grigoriev I.V."/>
        </authorList>
    </citation>
    <scope>NUCLEOTIDE SEQUENCE [LARGE SCALE GENOMIC DNA]</scope>
    <source>
        <strain evidence="6">Baker2002</strain>
    </source>
</reference>
<evidence type="ECO:0000256" key="2">
    <source>
        <dbReference type="ARBA" id="ARBA00009554"/>
    </source>
</evidence>
<evidence type="ECO:0000256" key="4">
    <source>
        <dbReference type="ARBA" id="ARBA00023128"/>
    </source>
</evidence>